<evidence type="ECO:0000313" key="1">
    <source>
        <dbReference type="EMBL" id="KUM48350.1"/>
    </source>
</evidence>
<proteinExistence type="predicted"/>
<organism evidence="1">
    <name type="scientific">Picea glauca</name>
    <name type="common">White spruce</name>
    <name type="synonym">Pinus glauca</name>
    <dbReference type="NCBI Taxonomy" id="3330"/>
    <lineage>
        <taxon>Eukaryota</taxon>
        <taxon>Viridiplantae</taxon>
        <taxon>Streptophyta</taxon>
        <taxon>Embryophyta</taxon>
        <taxon>Tracheophyta</taxon>
        <taxon>Spermatophyta</taxon>
        <taxon>Pinopsida</taxon>
        <taxon>Pinidae</taxon>
        <taxon>Conifers I</taxon>
        <taxon>Pinales</taxon>
        <taxon>Pinaceae</taxon>
        <taxon>Picea</taxon>
    </lineage>
</organism>
<dbReference type="EMBL" id="LKAM01000006">
    <property type="protein sequence ID" value="KUM48350.1"/>
    <property type="molecule type" value="Genomic_DNA"/>
</dbReference>
<gene>
    <name evidence="1" type="ORF">ABT39_MTgene5350</name>
</gene>
<reference evidence="1" key="1">
    <citation type="journal article" date="2015" name="Genome Biol. Evol.">
        <title>Organellar Genomes of White Spruce (Picea glauca): Assembly and Annotation.</title>
        <authorList>
            <person name="Jackman S.D."/>
            <person name="Warren R.L."/>
            <person name="Gibb E.A."/>
            <person name="Vandervalk B.P."/>
            <person name="Mohamadi H."/>
            <person name="Chu J."/>
            <person name="Raymond A."/>
            <person name="Pleasance S."/>
            <person name="Coope R."/>
            <person name="Wildung M.R."/>
            <person name="Ritland C.E."/>
            <person name="Bousquet J."/>
            <person name="Jones S.J."/>
            <person name="Bohlmann J."/>
            <person name="Birol I."/>
        </authorList>
    </citation>
    <scope>NUCLEOTIDE SEQUENCE [LARGE SCALE GENOMIC DNA]</scope>
    <source>
        <tissue evidence="1">Flushing bud</tissue>
    </source>
</reference>
<sequence length="61" mass="7207">MRKRCIEYLAHFYKQTLGEIKRRFGSNLERANPPFISEKETEILFTKLLFRYAGKRPGSLG</sequence>
<accession>A0A117NHI4</accession>
<comment type="caution">
    <text evidence="1">The sequence shown here is derived from an EMBL/GenBank/DDBJ whole genome shotgun (WGS) entry which is preliminary data.</text>
</comment>
<dbReference type="AlphaFoldDB" id="A0A117NHI4"/>
<geneLocation type="mitochondrion" evidence="1"/>
<keyword evidence="1" id="KW-0496">Mitochondrion</keyword>
<name>A0A117NHI4_PICGL</name>
<protein>
    <submittedName>
        <fullName evidence="1">Uncharacterized protein</fullName>
    </submittedName>
</protein>